<evidence type="ECO:0000256" key="1">
    <source>
        <dbReference type="SAM" id="MobiDB-lite"/>
    </source>
</evidence>
<feature type="region of interest" description="Disordered" evidence="1">
    <location>
        <begin position="41"/>
        <end position="115"/>
    </location>
</feature>
<evidence type="ECO:0000313" key="3">
    <source>
        <dbReference type="WBParaSite" id="PSAMB.scaffold117size76755.g2280.t1"/>
    </source>
</evidence>
<dbReference type="Proteomes" id="UP000887566">
    <property type="component" value="Unplaced"/>
</dbReference>
<protein>
    <submittedName>
        <fullName evidence="3">Uncharacterized protein</fullName>
    </submittedName>
</protein>
<reference evidence="3" key="1">
    <citation type="submission" date="2022-11" db="UniProtKB">
        <authorList>
            <consortium name="WormBaseParasite"/>
        </authorList>
    </citation>
    <scope>IDENTIFICATION</scope>
</reference>
<proteinExistence type="predicted"/>
<name>A0A914UQI5_9BILA</name>
<feature type="compositionally biased region" description="Polar residues" evidence="1">
    <location>
        <begin position="66"/>
        <end position="81"/>
    </location>
</feature>
<accession>A0A914UQI5</accession>
<sequence>MCQLDQLISRNVVARQLLVLPPPDTGRCYLSLLSNLRTVVGEERSKPLVSGHQGGRARKQPPDSRPAQTGACQTQTPTVSVGQFGCHNRPSTPSFSITTSAEERVSIHLPQSTSS</sequence>
<evidence type="ECO:0000313" key="2">
    <source>
        <dbReference type="Proteomes" id="UP000887566"/>
    </source>
</evidence>
<dbReference type="AlphaFoldDB" id="A0A914UQI5"/>
<dbReference type="WBParaSite" id="PSAMB.scaffold117size76755.g2280.t1">
    <property type="protein sequence ID" value="PSAMB.scaffold117size76755.g2280.t1"/>
    <property type="gene ID" value="PSAMB.scaffold117size76755.g2280"/>
</dbReference>
<feature type="compositionally biased region" description="Polar residues" evidence="1">
    <location>
        <begin position="89"/>
        <end position="100"/>
    </location>
</feature>
<keyword evidence="2" id="KW-1185">Reference proteome</keyword>
<organism evidence="2 3">
    <name type="scientific">Plectus sambesii</name>
    <dbReference type="NCBI Taxonomy" id="2011161"/>
    <lineage>
        <taxon>Eukaryota</taxon>
        <taxon>Metazoa</taxon>
        <taxon>Ecdysozoa</taxon>
        <taxon>Nematoda</taxon>
        <taxon>Chromadorea</taxon>
        <taxon>Plectida</taxon>
        <taxon>Plectina</taxon>
        <taxon>Plectoidea</taxon>
        <taxon>Plectidae</taxon>
        <taxon>Plectus</taxon>
    </lineage>
</organism>